<evidence type="ECO:0000313" key="1">
    <source>
        <dbReference type="EMBL" id="ALC47391.1"/>
    </source>
</evidence>
<dbReference type="OrthoDB" id="7855800at2759"/>
<evidence type="ECO:0000313" key="2">
    <source>
        <dbReference type="Proteomes" id="UP000494163"/>
    </source>
</evidence>
<accession>A0A0M4EGC4</accession>
<reference evidence="1 2" key="1">
    <citation type="submission" date="2015-08" db="EMBL/GenBank/DDBJ databases">
        <title>Ancestral chromatin configuration constrains chromatin evolution on differentiating sex chromosomes in Drosophila.</title>
        <authorList>
            <person name="Zhou Q."/>
            <person name="Bachtrog D."/>
        </authorList>
    </citation>
    <scope>NUCLEOTIDE SEQUENCE [LARGE SCALE GENOMIC DNA]</scope>
    <source>
        <tissue evidence="1">Whole larvae</tissue>
    </source>
</reference>
<dbReference type="Proteomes" id="UP000494163">
    <property type="component" value="Chromosome 3R"/>
</dbReference>
<gene>
    <name evidence="1" type="ORF">Dbus_chr3Rg2141</name>
</gene>
<keyword evidence="2" id="KW-1185">Reference proteome</keyword>
<name>A0A0M4EGC4_DROBS</name>
<proteinExistence type="predicted"/>
<protein>
    <submittedName>
        <fullName evidence="1">Maker229</fullName>
    </submittedName>
</protein>
<dbReference type="OMA" id="LLYPYRY"/>
<dbReference type="EMBL" id="CP012526">
    <property type="protein sequence ID" value="ALC47391.1"/>
    <property type="molecule type" value="Genomic_DNA"/>
</dbReference>
<sequence length="81" mass="9835">MEPSLISIFFWRIAVQWLYPYSYMNSDIQEVLGADYSYWVKSYQERFEELNLLLIRETIKNLMVSVLLIETLDFMRRGIML</sequence>
<organism evidence="1 2">
    <name type="scientific">Drosophila busckii</name>
    <name type="common">Fruit fly</name>
    <dbReference type="NCBI Taxonomy" id="30019"/>
    <lineage>
        <taxon>Eukaryota</taxon>
        <taxon>Metazoa</taxon>
        <taxon>Ecdysozoa</taxon>
        <taxon>Arthropoda</taxon>
        <taxon>Hexapoda</taxon>
        <taxon>Insecta</taxon>
        <taxon>Pterygota</taxon>
        <taxon>Neoptera</taxon>
        <taxon>Endopterygota</taxon>
        <taxon>Diptera</taxon>
        <taxon>Brachycera</taxon>
        <taxon>Muscomorpha</taxon>
        <taxon>Ephydroidea</taxon>
        <taxon>Drosophilidae</taxon>
        <taxon>Drosophila</taxon>
    </lineage>
</organism>
<dbReference type="AlphaFoldDB" id="A0A0M4EGC4"/>